<dbReference type="Gene3D" id="1.25.40.10">
    <property type="entry name" value="Tetratricopeptide repeat domain"/>
    <property type="match status" value="1"/>
</dbReference>
<organism evidence="5 6">
    <name type="scientific">Nocardioides marmoriginsengisoli</name>
    <dbReference type="NCBI Taxonomy" id="661483"/>
    <lineage>
        <taxon>Bacteria</taxon>
        <taxon>Bacillati</taxon>
        <taxon>Actinomycetota</taxon>
        <taxon>Actinomycetes</taxon>
        <taxon>Propionibacteriales</taxon>
        <taxon>Nocardioidaceae</taxon>
        <taxon>Nocardioides</taxon>
    </lineage>
</organism>
<name>A0A3N0C914_9ACTN</name>
<dbReference type="SUPFAM" id="SSF48452">
    <property type="entry name" value="TPR-like"/>
    <property type="match status" value="1"/>
</dbReference>
<sequence length="423" mass="46065">MRTGVLDRRLTTSPEAEQAYREGVDALLQLRQGAVGHFATAITLDPTFAMAHAALALMGHEWCAPVDAEARVAAAALHAGRATDQERSHIHAVRQHLRGDRRAIVQHLDRHPDDAVLLSVAVPTIAFAGVTEVPEDAWQIVESCTRALSGTWFHDGLLAFVRQEQGRFDDAMHLANLSLAAEPSSGHAAHARAHAHYETGDHAAGLTWLDTWMEGDGRQTDNLAHYAWHAALHELSDGDLTAVDARYRAQLAPDHVSGCRSLVDTGSLLWRWSLTPGAHDVPSVQDGTDVPASTLLRPTTPFVGLHAAVALAAADDASGLRSLACWAEAHENPVQRAVVAPLANALSLLVLDQPSACADELIRINPQVWRVGGSDAQREVVEETLVTALLRAGRYDEARALIDDRLDRRHCRRDQWWRDATIS</sequence>
<keyword evidence="3" id="KW-0677">Repeat</keyword>
<dbReference type="EMBL" id="RJSE01000016">
    <property type="protein sequence ID" value="RNL59947.1"/>
    <property type="molecule type" value="Genomic_DNA"/>
</dbReference>
<evidence type="ECO:0000256" key="1">
    <source>
        <dbReference type="ARBA" id="ARBA00005857"/>
    </source>
</evidence>
<proteinExistence type="inferred from homology"/>
<reference evidence="5 6" key="1">
    <citation type="submission" date="2018-11" db="EMBL/GenBank/DDBJ databases">
        <authorList>
            <person name="Li F."/>
        </authorList>
    </citation>
    <scope>NUCLEOTIDE SEQUENCE [LARGE SCALE GENOMIC DNA]</scope>
    <source>
        <strain evidence="5 6">Gsoil 097</strain>
    </source>
</reference>
<keyword evidence="6" id="KW-1185">Reference proteome</keyword>
<keyword evidence="4" id="KW-0802">TPR repeat</keyword>
<evidence type="ECO:0000313" key="5">
    <source>
        <dbReference type="EMBL" id="RNL59947.1"/>
    </source>
</evidence>
<dbReference type="PANTHER" id="PTHR16263">
    <property type="entry name" value="TETRATRICOPEPTIDE REPEAT PROTEIN 38"/>
    <property type="match status" value="1"/>
</dbReference>
<protein>
    <recommendedName>
        <fullName evidence="2">Tetratricopeptide repeat protein 38</fullName>
    </recommendedName>
</protein>
<gene>
    <name evidence="5" type="ORF">EFK50_21400</name>
</gene>
<evidence type="ECO:0000256" key="4">
    <source>
        <dbReference type="ARBA" id="ARBA00022803"/>
    </source>
</evidence>
<dbReference type="OrthoDB" id="101972at2"/>
<comment type="similarity">
    <text evidence="1">Belongs to the TTC38 family.</text>
</comment>
<dbReference type="InterPro" id="IPR033891">
    <property type="entry name" value="TTC38"/>
</dbReference>
<evidence type="ECO:0000256" key="3">
    <source>
        <dbReference type="ARBA" id="ARBA00022737"/>
    </source>
</evidence>
<dbReference type="RefSeq" id="WP_123229648.1">
    <property type="nucleotide sequence ID" value="NZ_RJSE01000016.1"/>
</dbReference>
<dbReference type="PANTHER" id="PTHR16263:SF4">
    <property type="entry name" value="TETRATRICOPEPTIDE REPEAT PROTEIN 38"/>
    <property type="match status" value="1"/>
</dbReference>
<dbReference type="AlphaFoldDB" id="A0A3N0C914"/>
<comment type="caution">
    <text evidence="5">The sequence shown here is derived from an EMBL/GenBank/DDBJ whole genome shotgun (WGS) entry which is preliminary data.</text>
</comment>
<accession>A0A3N0C914</accession>
<dbReference type="Proteomes" id="UP000267128">
    <property type="component" value="Unassembled WGS sequence"/>
</dbReference>
<evidence type="ECO:0000256" key="2">
    <source>
        <dbReference type="ARBA" id="ARBA00019992"/>
    </source>
</evidence>
<evidence type="ECO:0000313" key="6">
    <source>
        <dbReference type="Proteomes" id="UP000267128"/>
    </source>
</evidence>
<dbReference type="InterPro" id="IPR011990">
    <property type="entry name" value="TPR-like_helical_dom_sf"/>
</dbReference>